<reference evidence="1" key="1">
    <citation type="submission" date="2023-08" db="EMBL/GenBank/DDBJ databases">
        <title>A de novo genome assembly of Solanum verrucosum Schlechtendal, a Mexican diploid species geographically isolated from the other diploid A-genome species in potato relatives.</title>
        <authorList>
            <person name="Hosaka K."/>
        </authorList>
    </citation>
    <scope>NUCLEOTIDE SEQUENCE</scope>
    <source>
        <tissue evidence="1">Young leaves</tissue>
    </source>
</reference>
<evidence type="ECO:0000313" key="1">
    <source>
        <dbReference type="EMBL" id="WMV42217.1"/>
    </source>
</evidence>
<gene>
    <name evidence="1" type="ORF">MTR67_035602</name>
</gene>
<keyword evidence="2" id="KW-1185">Reference proteome</keyword>
<dbReference type="AlphaFoldDB" id="A0AAF0UA69"/>
<accession>A0AAF0UA69</accession>
<dbReference type="EMBL" id="CP133619">
    <property type="protein sequence ID" value="WMV42217.1"/>
    <property type="molecule type" value="Genomic_DNA"/>
</dbReference>
<evidence type="ECO:0000313" key="2">
    <source>
        <dbReference type="Proteomes" id="UP001234989"/>
    </source>
</evidence>
<name>A0AAF0UA69_SOLVR</name>
<dbReference type="Proteomes" id="UP001234989">
    <property type="component" value="Chromosome 8"/>
</dbReference>
<organism evidence="1 2">
    <name type="scientific">Solanum verrucosum</name>
    <dbReference type="NCBI Taxonomy" id="315347"/>
    <lineage>
        <taxon>Eukaryota</taxon>
        <taxon>Viridiplantae</taxon>
        <taxon>Streptophyta</taxon>
        <taxon>Embryophyta</taxon>
        <taxon>Tracheophyta</taxon>
        <taxon>Spermatophyta</taxon>
        <taxon>Magnoliopsida</taxon>
        <taxon>eudicotyledons</taxon>
        <taxon>Gunneridae</taxon>
        <taxon>Pentapetalae</taxon>
        <taxon>asterids</taxon>
        <taxon>lamiids</taxon>
        <taxon>Solanales</taxon>
        <taxon>Solanaceae</taxon>
        <taxon>Solanoideae</taxon>
        <taxon>Solaneae</taxon>
        <taxon>Solanum</taxon>
    </lineage>
</organism>
<protein>
    <submittedName>
        <fullName evidence="1">Uncharacterized protein</fullName>
    </submittedName>
</protein>
<sequence>MKELKWIEVQVHFINCDSTHVASSNTILWCELSLSKGGKAFH</sequence>
<proteinExistence type="predicted"/>